<organism evidence="2 3">
    <name type="scientific">Methanospirillum lacunae</name>
    <dbReference type="NCBI Taxonomy" id="668570"/>
    <lineage>
        <taxon>Archaea</taxon>
        <taxon>Methanobacteriati</taxon>
        <taxon>Methanobacteriota</taxon>
        <taxon>Stenosarchaea group</taxon>
        <taxon>Methanomicrobia</taxon>
        <taxon>Methanomicrobiales</taxon>
        <taxon>Methanospirillaceae</taxon>
        <taxon>Methanospirillum</taxon>
    </lineage>
</organism>
<dbReference type="InterPro" id="IPR015795">
    <property type="entry name" value="Pyrv_Knase_C"/>
</dbReference>
<gene>
    <name evidence="2" type="ORF">DK846_14715</name>
</gene>
<dbReference type="Proteomes" id="UP000245657">
    <property type="component" value="Unassembled WGS sequence"/>
</dbReference>
<evidence type="ECO:0000313" key="2">
    <source>
        <dbReference type="EMBL" id="PWR70639.1"/>
    </source>
</evidence>
<dbReference type="OrthoDB" id="144501at2157"/>
<proteinExistence type="predicted"/>
<feature type="domain" description="Pyruvate kinase C-terminal" evidence="1">
    <location>
        <begin position="25"/>
        <end position="185"/>
    </location>
</feature>
<name>A0A2V2MTA0_9EURY</name>
<dbReference type="Pfam" id="PF02887">
    <property type="entry name" value="PK_C"/>
    <property type="match status" value="1"/>
</dbReference>
<comment type="caution">
    <text evidence="2">The sequence shown here is derived from an EMBL/GenBank/DDBJ whole genome shotgun (WGS) entry which is preliminary data.</text>
</comment>
<sequence>MIVFDTPGPENTSAIVGIIKKESHRCDYIVVASITGSSALQIAETSPGRPIICVTCPQGMYWEVDQMNHDLFATNPGLRSIRDEWIRDGKKRIPMEITADNQKKLDALQIPVVKGTIPFFGPSFSIRLHLQQVTSLDIIAKTLELISPGTLVCLESVLMATDAGVIPEGVRVMACAGTERGLDTCWIIRSAASANLFHPERGARLIELLAKPGVAETPDISIEYLR</sequence>
<dbReference type="RefSeq" id="WP_109969752.1">
    <property type="nucleotide sequence ID" value="NZ_CP176093.1"/>
</dbReference>
<dbReference type="Gene3D" id="3.40.1380.20">
    <property type="entry name" value="Pyruvate kinase, C-terminal domain"/>
    <property type="match status" value="1"/>
</dbReference>
<dbReference type="AlphaFoldDB" id="A0A2V2MTA0"/>
<reference evidence="2 3" key="1">
    <citation type="submission" date="2018-05" db="EMBL/GenBank/DDBJ databases">
        <title>Draft genome of Methanospirillum lacunae Ki8-1.</title>
        <authorList>
            <person name="Dueholm M.S."/>
            <person name="Nielsen P.H."/>
            <person name="Bakmann L.F."/>
            <person name="Otzen D.E."/>
        </authorList>
    </citation>
    <scope>NUCLEOTIDE SEQUENCE [LARGE SCALE GENOMIC DNA]</scope>
    <source>
        <strain evidence="2 3">Ki8-1</strain>
    </source>
</reference>
<accession>A0A2V2MTA0</accession>
<protein>
    <recommendedName>
        <fullName evidence="1">Pyruvate kinase C-terminal domain-containing protein</fullName>
    </recommendedName>
</protein>
<dbReference type="SUPFAM" id="SSF52935">
    <property type="entry name" value="PK C-terminal domain-like"/>
    <property type="match status" value="1"/>
</dbReference>
<keyword evidence="3" id="KW-1185">Reference proteome</keyword>
<evidence type="ECO:0000259" key="1">
    <source>
        <dbReference type="Pfam" id="PF02887"/>
    </source>
</evidence>
<dbReference type="InterPro" id="IPR036918">
    <property type="entry name" value="Pyrv_Knase_C_sf"/>
</dbReference>
<evidence type="ECO:0000313" key="3">
    <source>
        <dbReference type="Proteomes" id="UP000245657"/>
    </source>
</evidence>
<dbReference type="GeneID" id="97547633"/>
<dbReference type="EMBL" id="QGMY01000011">
    <property type="protein sequence ID" value="PWR70639.1"/>
    <property type="molecule type" value="Genomic_DNA"/>
</dbReference>